<feature type="region of interest" description="Disordered" evidence="5">
    <location>
        <begin position="523"/>
        <end position="567"/>
    </location>
</feature>
<feature type="compositionally biased region" description="Polar residues" evidence="5">
    <location>
        <begin position="555"/>
        <end position="567"/>
    </location>
</feature>
<feature type="transmembrane region" description="Helical" evidence="6">
    <location>
        <begin position="345"/>
        <end position="367"/>
    </location>
</feature>
<dbReference type="PANTHER" id="PTHR12570">
    <property type="match status" value="1"/>
</dbReference>
<feature type="transmembrane region" description="Helical" evidence="6">
    <location>
        <begin position="13"/>
        <end position="35"/>
    </location>
</feature>
<feature type="transmembrane region" description="Helical" evidence="6">
    <location>
        <begin position="287"/>
        <end position="306"/>
    </location>
</feature>
<feature type="region of interest" description="Disordered" evidence="5">
    <location>
        <begin position="379"/>
        <end position="410"/>
    </location>
</feature>
<feature type="region of interest" description="Disordered" evidence="5">
    <location>
        <begin position="424"/>
        <end position="451"/>
    </location>
</feature>
<dbReference type="Proteomes" id="UP000736335">
    <property type="component" value="Unassembled WGS sequence"/>
</dbReference>
<evidence type="ECO:0000256" key="4">
    <source>
        <dbReference type="ARBA" id="ARBA00023136"/>
    </source>
</evidence>
<comment type="subcellular location">
    <subcellularLocation>
        <location evidence="1">Membrane</location>
        <topology evidence="1">Multi-pass membrane protein</topology>
    </subcellularLocation>
</comment>
<evidence type="ECO:0000256" key="3">
    <source>
        <dbReference type="ARBA" id="ARBA00022989"/>
    </source>
</evidence>
<proteinExistence type="predicted"/>
<evidence type="ECO:0000313" key="8">
    <source>
        <dbReference type="Proteomes" id="UP000736335"/>
    </source>
</evidence>
<sequence>MHPARLDLDSPKISIAAGIIVGLLASFIQSLGLTVQRKSHIQNQALPEDEQKNEYRRPLWLFGFGIFISSNILGSLFQIASLPVVILAPLGAVSLLWNAFFARLLLGDLFSTWMILGTILIAGGAVLIAVFGTVPEPTRSLEDLLILFNRPAFVIYFSLLGFFLGVVLVITHISEWTYSRRIRTQPYSPPLTPAMLPPTANPITTTTHIITETTPLIVRKSNSRSPSISTSSTFALSSSPKSRIPLLLSISYASASGILSGMCLLFAKSGVELLLLTIGGDNQFWRWQAWLLIVGLCAFALLQLWYLHKALILENPTLVCPLAFCFYNLSSIVNGLVYFDQLSLIPWSHLALVGLGIIILLGGVWIVSFNSGGGGVNVGTWRDEDSDEPEGDGSEAYEEASPDTRDRSTRDTILFERSAISESDASNYFTPDPHPHPRTQSPGPTSHTQNYLSLSQGLDERPNLSIRTGIQRRRQANELRSPVQAHHHHSVLSPQLPGLSIGISPASPGFVVVPRERRRKVSGVSMESQVRRSQSEGDIFPVPSSVDEAEERTFSESADSQPPLPQSSRWSLLRRIFKREDKAI</sequence>
<dbReference type="InterPro" id="IPR037185">
    <property type="entry name" value="EmrE-like"/>
</dbReference>
<dbReference type="Pfam" id="PF05653">
    <property type="entry name" value="Mg_trans_NIPA"/>
    <property type="match status" value="2"/>
</dbReference>
<feature type="transmembrane region" description="Helical" evidence="6">
    <location>
        <begin position="113"/>
        <end position="133"/>
    </location>
</feature>
<keyword evidence="3 6" id="KW-1133">Transmembrane helix</keyword>
<reference evidence="7" key="2">
    <citation type="submission" date="2020-11" db="EMBL/GenBank/DDBJ databases">
        <authorList>
            <consortium name="DOE Joint Genome Institute"/>
            <person name="Kuo A."/>
            <person name="Miyauchi S."/>
            <person name="Kiss E."/>
            <person name="Drula E."/>
            <person name="Kohler A."/>
            <person name="Sanchez-Garcia M."/>
            <person name="Andreopoulos B."/>
            <person name="Barry K.W."/>
            <person name="Bonito G."/>
            <person name="Buee M."/>
            <person name="Carver A."/>
            <person name="Chen C."/>
            <person name="Cichocki N."/>
            <person name="Clum A."/>
            <person name="Culley D."/>
            <person name="Crous P.W."/>
            <person name="Fauchery L."/>
            <person name="Girlanda M."/>
            <person name="Hayes R."/>
            <person name="Keri Z."/>
            <person name="Labutti K."/>
            <person name="Lipzen A."/>
            <person name="Lombard V."/>
            <person name="Magnuson J."/>
            <person name="Maillard F."/>
            <person name="Morin E."/>
            <person name="Murat C."/>
            <person name="Nolan M."/>
            <person name="Ohm R."/>
            <person name="Pangilinan J."/>
            <person name="Pereira M."/>
            <person name="Perotto S."/>
            <person name="Peter M."/>
            <person name="Riley R."/>
            <person name="Sitrit Y."/>
            <person name="Stielow B."/>
            <person name="Szollosi G."/>
            <person name="Zifcakova L."/>
            <person name="Stursova M."/>
            <person name="Spatafora J.W."/>
            <person name="Tedersoo L."/>
            <person name="Vaario L.-M."/>
            <person name="Yamada A."/>
            <person name="Yan M."/>
            <person name="Wang P."/>
            <person name="Xu J."/>
            <person name="Bruns T."/>
            <person name="Baldrian P."/>
            <person name="Vilgalys R."/>
            <person name="Henrissat B."/>
            <person name="Grigoriev I.V."/>
            <person name="Hibbett D."/>
            <person name="Nagy L.G."/>
            <person name="Martin F.M."/>
        </authorList>
    </citation>
    <scope>NUCLEOTIDE SEQUENCE</scope>
    <source>
        <strain evidence="7">UH-Tt-Lm1</strain>
    </source>
</reference>
<dbReference type="InterPro" id="IPR008521">
    <property type="entry name" value="Mg_trans_NIPA"/>
</dbReference>
<reference evidence="7" key="1">
    <citation type="journal article" date="2020" name="Nat. Commun.">
        <title>Large-scale genome sequencing of mycorrhizal fungi provides insights into the early evolution of symbiotic traits.</title>
        <authorList>
            <person name="Miyauchi S."/>
            <person name="Kiss E."/>
            <person name="Kuo A."/>
            <person name="Drula E."/>
            <person name="Kohler A."/>
            <person name="Sanchez-Garcia M."/>
            <person name="Morin E."/>
            <person name="Andreopoulos B."/>
            <person name="Barry K.W."/>
            <person name="Bonito G."/>
            <person name="Buee M."/>
            <person name="Carver A."/>
            <person name="Chen C."/>
            <person name="Cichocki N."/>
            <person name="Clum A."/>
            <person name="Culley D."/>
            <person name="Crous P.W."/>
            <person name="Fauchery L."/>
            <person name="Girlanda M."/>
            <person name="Hayes R.D."/>
            <person name="Keri Z."/>
            <person name="LaButti K."/>
            <person name="Lipzen A."/>
            <person name="Lombard V."/>
            <person name="Magnuson J."/>
            <person name="Maillard F."/>
            <person name="Murat C."/>
            <person name="Nolan M."/>
            <person name="Ohm R.A."/>
            <person name="Pangilinan J."/>
            <person name="Pereira M.F."/>
            <person name="Perotto S."/>
            <person name="Peter M."/>
            <person name="Pfister S."/>
            <person name="Riley R."/>
            <person name="Sitrit Y."/>
            <person name="Stielow J.B."/>
            <person name="Szollosi G."/>
            <person name="Zifcakova L."/>
            <person name="Stursova M."/>
            <person name="Spatafora J.W."/>
            <person name="Tedersoo L."/>
            <person name="Vaario L.M."/>
            <person name="Yamada A."/>
            <person name="Yan M."/>
            <person name="Wang P."/>
            <person name="Xu J."/>
            <person name="Bruns T."/>
            <person name="Baldrian P."/>
            <person name="Vilgalys R."/>
            <person name="Dunand C."/>
            <person name="Henrissat B."/>
            <person name="Grigoriev I.V."/>
            <person name="Hibbett D."/>
            <person name="Nagy L.G."/>
            <person name="Martin F.M."/>
        </authorList>
    </citation>
    <scope>NUCLEOTIDE SEQUENCE</scope>
    <source>
        <strain evidence="7">UH-Tt-Lm1</strain>
    </source>
</reference>
<evidence type="ECO:0000256" key="6">
    <source>
        <dbReference type="SAM" id="Phobius"/>
    </source>
</evidence>
<evidence type="ECO:0000313" key="7">
    <source>
        <dbReference type="EMBL" id="KAF9786949.1"/>
    </source>
</evidence>
<gene>
    <name evidence="7" type="ORF">BJ322DRAFT_1052867</name>
</gene>
<organism evidence="7 8">
    <name type="scientific">Thelephora terrestris</name>
    <dbReference type="NCBI Taxonomy" id="56493"/>
    <lineage>
        <taxon>Eukaryota</taxon>
        <taxon>Fungi</taxon>
        <taxon>Dikarya</taxon>
        <taxon>Basidiomycota</taxon>
        <taxon>Agaricomycotina</taxon>
        <taxon>Agaricomycetes</taxon>
        <taxon>Thelephorales</taxon>
        <taxon>Thelephoraceae</taxon>
        <taxon>Thelephora</taxon>
    </lineage>
</organism>
<evidence type="ECO:0008006" key="9">
    <source>
        <dbReference type="Google" id="ProtNLM"/>
    </source>
</evidence>
<feature type="transmembrane region" description="Helical" evidence="6">
    <location>
        <begin position="59"/>
        <end position="80"/>
    </location>
</feature>
<comment type="caution">
    <text evidence="7">The sequence shown here is derived from an EMBL/GenBank/DDBJ whole genome shotgun (WGS) entry which is preliminary data.</text>
</comment>
<dbReference type="SUPFAM" id="SSF103481">
    <property type="entry name" value="Multidrug resistance efflux transporter EmrE"/>
    <property type="match status" value="1"/>
</dbReference>
<evidence type="ECO:0000256" key="5">
    <source>
        <dbReference type="SAM" id="MobiDB-lite"/>
    </source>
</evidence>
<feature type="region of interest" description="Disordered" evidence="5">
    <location>
        <begin position="472"/>
        <end position="498"/>
    </location>
</feature>
<keyword evidence="2 6" id="KW-0812">Transmembrane</keyword>
<dbReference type="GO" id="GO:0015095">
    <property type="term" value="F:magnesium ion transmembrane transporter activity"/>
    <property type="evidence" value="ECO:0007669"/>
    <property type="project" value="InterPro"/>
</dbReference>
<keyword evidence="4 6" id="KW-0472">Membrane</keyword>
<name>A0A9P6HHD2_9AGAM</name>
<feature type="compositionally biased region" description="Acidic residues" evidence="5">
    <location>
        <begin position="384"/>
        <end position="401"/>
    </location>
</feature>
<feature type="transmembrane region" description="Helical" evidence="6">
    <location>
        <begin position="86"/>
        <end position="106"/>
    </location>
</feature>
<dbReference type="GO" id="GO:0016020">
    <property type="term" value="C:membrane"/>
    <property type="evidence" value="ECO:0007669"/>
    <property type="project" value="UniProtKB-SubCell"/>
</dbReference>
<feature type="transmembrane region" description="Helical" evidence="6">
    <location>
        <begin position="246"/>
        <end position="267"/>
    </location>
</feature>
<dbReference type="AlphaFoldDB" id="A0A9P6HHD2"/>
<dbReference type="EMBL" id="WIUZ02000005">
    <property type="protein sequence ID" value="KAF9786949.1"/>
    <property type="molecule type" value="Genomic_DNA"/>
</dbReference>
<evidence type="ECO:0000256" key="1">
    <source>
        <dbReference type="ARBA" id="ARBA00004141"/>
    </source>
</evidence>
<feature type="transmembrane region" description="Helical" evidence="6">
    <location>
        <begin position="153"/>
        <end position="173"/>
    </location>
</feature>
<keyword evidence="8" id="KW-1185">Reference proteome</keyword>
<protein>
    <recommendedName>
        <fullName evidence="9">Magnesium transporter</fullName>
    </recommendedName>
</protein>
<feature type="compositionally biased region" description="Polar residues" evidence="5">
    <location>
        <begin position="438"/>
        <end position="451"/>
    </location>
</feature>
<dbReference type="PANTHER" id="PTHR12570:SF86">
    <property type="entry name" value="ADR321CP"/>
    <property type="match status" value="1"/>
</dbReference>
<evidence type="ECO:0000256" key="2">
    <source>
        <dbReference type="ARBA" id="ARBA00022692"/>
    </source>
</evidence>
<feature type="transmembrane region" description="Helical" evidence="6">
    <location>
        <begin position="318"/>
        <end position="339"/>
    </location>
</feature>
<dbReference type="OrthoDB" id="2504919at2759"/>
<accession>A0A9P6HHD2</accession>